<evidence type="ECO:0000256" key="3">
    <source>
        <dbReference type="ARBA" id="ARBA00004991"/>
    </source>
</evidence>
<evidence type="ECO:0000256" key="8">
    <source>
        <dbReference type="ARBA" id="ARBA00022919"/>
    </source>
</evidence>
<comment type="catalytic activity">
    <reaction evidence="1">
        <text>a beta-D-glucosyl-(1&lt;-&gt;1')-N-acylsphing-4-enine + H2O = an N-acylsphing-4-enine + D-glucose</text>
        <dbReference type="Rhea" id="RHEA:13269"/>
        <dbReference type="ChEBI" id="CHEBI:4167"/>
        <dbReference type="ChEBI" id="CHEBI:15377"/>
        <dbReference type="ChEBI" id="CHEBI:22801"/>
        <dbReference type="ChEBI" id="CHEBI:52639"/>
        <dbReference type="EC" id="3.2.1.45"/>
    </reaction>
    <physiologicalReaction direction="left-to-right" evidence="1">
        <dbReference type="Rhea" id="RHEA:13270"/>
    </physiologicalReaction>
</comment>
<keyword evidence="6 13" id="KW-0732">Signal</keyword>
<protein>
    <recommendedName>
        <fullName evidence="5 12">Glucosylceramidase</fullName>
        <ecNumber evidence="5 12">3.2.1.45</ecNumber>
    </recommendedName>
</protein>
<dbReference type="GO" id="GO:0016241">
    <property type="term" value="P:regulation of macroautophagy"/>
    <property type="evidence" value="ECO:0007669"/>
    <property type="project" value="UniProtKB-ARBA"/>
</dbReference>
<dbReference type="GO" id="GO:0030163">
    <property type="term" value="P:protein catabolic process"/>
    <property type="evidence" value="ECO:0007669"/>
    <property type="project" value="UniProtKB-ARBA"/>
</dbReference>
<keyword evidence="16" id="KW-1185">Reference proteome</keyword>
<dbReference type="GO" id="GO:0016758">
    <property type="term" value="F:hexosyltransferase activity"/>
    <property type="evidence" value="ECO:0007669"/>
    <property type="project" value="UniProtKB-ARBA"/>
</dbReference>
<dbReference type="Proteomes" id="UP000492821">
    <property type="component" value="Unassembled WGS sequence"/>
</dbReference>
<keyword evidence="12" id="KW-0326">Glycosidase</keyword>
<comment type="catalytic activity">
    <reaction evidence="10">
        <text>a beta-D-glucosylceramide + H2O = an N-acyl-sphingoid base + D-glucose</text>
        <dbReference type="Rhea" id="RHEA:81447"/>
        <dbReference type="ChEBI" id="CHEBI:4167"/>
        <dbReference type="ChEBI" id="CHEBI:15377"/>
        <dbReference type="ChEBI" id="CHEBI:83264"/>
        <dbReference type="ChEBI" id="CHEBI:83273"/>
    </reaction>
    <physiologicalReaction direction="left-to-right" evidence="10">
        <dbReference type="Rhea" id="RHEA:81448"/>
    </physiologicalReaction>
</comment>
<dbReference type="GO" id="GO:0010605">
    <property type="term" value="P:negative regulation of macromolecule metabolic process"/>
    <property type="evidence" value="ECO:0007669"/>
    <property type="project" value="UniProtKB-ARBA"/>
</dbReference>
<dbReference type="InterPro" id="IPR001139">
    <property type="entry name" value="Glyco_hydro_30"/>
</dbReference>
<comment type="similarity">
    <text evidence="4 12">Belongs to the glycosyl hydrolase 30 family.</text>
</comment>
<dbReference type="PRINTS" id="PR00843">
    <property type="entry name" value="GLHYDRLASE30"/>
</dbReference>
<dbReference type="InterPro" id="IPR033453">
    <property type="entry name" value="Glyco_hydro_30_TIM-barrel"/>
</dbReference>
<dbReference type="EC" id="3.2.1.45" evidence="5 12"/>
<evidence type="ECO:0000256" key="7">
    <source>
        <dbReference type="ARBA" id="ARBA00022801"/>
    </source>
</evidence>
<evidence type="ECO:0000256" key="6">
    <source>
        <dbReference type="ARBA" id="ARBA00022729"/>
    </source>
</evidence>
<dbReference type="WBParaSite" id="Pan_g11635.t1">
    <property type="protein sequence ID" value="Pan_g11635.t1"/>
    <property type="gene ID" value="Pan_g11635"/>
</dbReference>
<evidence type="ECO:0000256" key="5">
    <source>
        <dbReference type="ARBA" id="ARBA00012658"/>
    </source>
</evidence>
<evidence type="ECO:0000259" key="15">
    <source>
        <dbReference type="Pfam" id="PF17189"/>
    </source>
</evidence>
<evidence type="ECO:0000256" key="4">
    <source>
        <dbReference type="ARBA" id="ARBA00005382"/>
    </source>
</evidence>
<evidence type="ECO:0000256" key="9">
    <source>
        <dbReference type="ARBA" id="ARBA00023098"/>
    </source>
</evidence>
<evidence type="ECO:0000256" key="1">
    <source>
        <dbReference type="ARBA" id="ARBA00001013"/>
    </source>
</evidence>
<keyword evidence="9 12" id="KW-0443">Lipid metabolism</keyword>
<dbReference type="Pfam" id="PF17189">
    <property type="entry name" value="Glyco_hydro_30C"/>
    <property type="match status" value="1"/>
</dbReference>
<evidence type="ECO:0000256" key="10">
    <source>
        <dbReference type="ARBA" id="ARBA00050474"/>
    </source>
</evidence>
<dbReference type="PANTHER" id="PTHR11069:SF23">
    <property type="entry name" value="LYSOSOMAL ACID GLUCOSYLCERAMIDASE"/>
    <property type="match status" value="1"/>
</dbReference>
<evidence type="ECO:0000256" key="11">
    <source>
        <dbReference type="ARBA" id="ARBA00051345"/>
    </source>
</evidence>
<keyword evidence="7 12" id="KW-0378">Hydrolase</keyword>
<keyword evidence="8 12" id="KW-0746">Sphingolipid metabolism</keyword>
<dbReference type="GO" id="GO:0008202">
    <property type="term" value="P:steroid metabolic process"/>
    <property type="evidence" value="ECO:0007669"/>
    <property type="project" value="UniProtKB-ARBA"/>
</dbReference>
<dbReference type="GO" id="GO:0032006">
    <property type="term" value="P:regulation of TOR signaling"/>
    <property type="evidence" value="ECO:0007669"/>
    <property type="project" value="UniProtKB-ARBA"/>
</dbReference>
<dbReference type="GO" id="GO:0007040">
    <property type="term" value="P:lysosome organization"/>
    <property type="evidence" value="ECO:0007669"/>
    <property type="project" value="UniProtKB-ARBA"/>
</dbReference>
<evidence type="ECO:0000256" key="13">
    <source>
        <dbReference type="SAM" id="SignalP"/>
    </source>
</evidence>
<feature type="domain" description="Glycosyl hydrolase family 30 beta sandwich" evidence="15">
    <location>
        <begin position="446"/>
        <end position="512"/>
    </location>
</feature>
<dbReference type="GO" id="GO:0005764">
    <property type="term" value="C:lysosome"/>
    <property type="evidence" value="ECO:0007669"/>
    <property type="project" value="UniProtKB-ARBA"/>
</dbReference>
<dbReference type="FunFam" id="3.20.20.80:FF:000030">
    <property type="entry name" value="Lysosomal acid glucosylceramidase"/>
    <property type="match status" value="1"/>
</dbReference>
<dbReference type="GO" id="GO:0006066">
    <property type="term" value="P:alcohol metabolic process"/>
    <property type="evidence" value="ECO:0007669"/>
    <property type="project" value="UniProtKB-ARBA"/>
</dbReference>
<dbReference type="GO" id="GO:0005774">
    <property type="term" value="C:vacuolar membrane"/>
    <property type="evidence" value="ECO:0007669"/>
    <property type="project" value="UniProtKB-ARBA"/>
</dbReference>
<organism evidence="16 17">
    <name type="scientific">Panagrellus redivivus</name>
    <name type="common">Microworm</name>
    <dbReference type="NCBI Taxonomy" id="6233"/>
    <lineage>
        <taxon>Eukaryota</taxon>
        <taxon>Metazoa</taxon>
        <taxon>Ecdysozoa</taxon>
        <taxon>Nematoda</taxon>
        <taxon>Chromadorea</taxon>
        <taxon>Rhabditida</taxon>
        <taxon>Tylenchina</taxon>
        <taxon>Panagrolaimomorpha</taxon>
        <taxon>Panagrolaimoidea</taxon>
        <taxon>Panagrolaimidae</taxon>
        <taxon>Panagrellus</taxon>
    </lineage>
</organism>
<accession>A0A7E4UQN8</accession>
<dbReference type="Pfam" id="PF02055">
    <property type="entry name" value="Glyco_hydro_30"/>
    <property type="match status" value="1"/>
</dbReference>
<dbReference type="GO" id="GO:0004348">
    <property type="term" value="F:glucosylceramidase activity"/>
    <property type="evidence" value="ECO:0007669"/>
    <property type="project" value="UniProtKB-EC"/>
</dbReference>
<reference evidence="17" key="2">
    <citation type="submission" date="2020-10" db="UniProtKB">
        <authorList>
            <consortium name="WormBaseParasite"/>
        </authorList>
    </citation>
    <scope>IDENTIFICATION</scope>
</reference>
<dbReference type="GO" id="GO:0005102">
    <property type="term" value="F:signaling receptor binding"/>
    <property type="evidence" value="ECO:0007669"/>
    <property type="project" value="UniProtKB-ARBA"/>
</dbReference>
<evidence type="ECO:0000313" key="16">
    <source>
        <dbReference type="Proteomes" id="UP000492821"/>
    </source>
</evidence>
<comment type="catalytic activity">
    <reaction evidence="11">
        <text>an N-acyl-1-beta-D-glucosyl-15-methylhexadecasphing-4-enine + H2O = an N-acyl-15-methylhexadecasphing-4-enine + D-glucose</text>
        <dbReference type="Rhea" id="RHEA:34755"/>
        <dbReference type="ChEBI" id="CHEBI:4167"/>
        <dbReference type="ChEBI" id="CHEBI:15377"/>
        <dbReference type="ChEBI" id="CHEBI:70815"/>
        <dbReference type="ChEBI" id="CHEBI:70846"/>
    </reaction>
    <physiologicalReaction direction="left-to-right" evidence="11">
        <dbReference type="Rhea" id="RHEA:34756"/>
    </physiologicalReaction>
</comment>
<dbReference type="PANTHER" id="PTHR11069">
    <property type="entry name" value="GLUCOSYLCERAMIDASE"/>
    <property type="match status" value="1"/>
</dbReference>
<dbReference type="InterPro" id="IPR017853">
    <property type="entry name" value="GH"/>
</dbReference>
<evidence type="ECO:0000256" key="12">
    <source>
        <dbReference type="RuleBase" id="RU361188"/>
    </source>
</evidence>
<name>A0A7E4UQN8_PANRE</name>
<comment type="pathway">
    <text evidence="3">Sphingolipid metabolism.</text>
</comment>
<dbReference type="GO" id="GO:0051246">
    <property type="term" value="P:regulation of protein metabolic process"/>
    <property type="evidence" value="ECO:0007669"/>
    <property type="project" value="UniProtKB-ARBA"/>
</dbReference>
<dbReference type="SUPFAM" id="SSF51011">
    <property type="entry name" value="Glycosyl hydrolase domain"/>
    <property type="match status" value="1"/>
</dbReference>
<dbReference type="SUPFAM" id="SSF51445">
    <property type="entry name" value="(Trans)glycosidases"/>
    <property type="match status" value="1"/>
</dbReference>
<comment type="pathway">
    <text evidence="2">Lipid metabolism; sphingolipid metabolism.</text>
</comment>
<feature type="chain" id="PRO_5028829099" description="Glucosylceramidase" evidence="13">
    <location>
        <begin position="20"/>
        <end position="519"/>
    </location>
</feature>
<dbReference type="InterPro" id="IPR033452">
    <property type="entry name" value="GH30_C"/>
</dbReference>
<feature type="domain" description="Glycosyl hydrolase family 30 TIM-barrel" evidence="14">
    <location>
        <begin position="101"/>
        <end position="442"/>
    </location>
</feature>
<proteinExistence type="inferred from homology"/>
<reference evidence="16" key="1">
    <citation type="journal article" date="2013" name="Genetics">
        <title>The draft genome and transcriptome of Panagrellus redivivus are shaped by the harsh demands of a free-living lifestyle.</title>
        <authorList>
            <person name="Srinivasan J."/>
            <person name="Dillman A.R."/>
            <person name="Macchietto M.G."/>
            <person name="Heikkinen L."/>
            <person name="Lakso M."/>
            <person name="Fracchia K.M."/>
            <person name="Antoshechkin I."/>
            <person name="Mortazavi A."/>
            <person name="Wong G."/>
            <person name="Sternberg P.W."/>
        </authorList>
    </citation>
    <scope>NUCLEOTIDE SEQUENCE [LARGE SCALE GENOMIC DNA]</scope>
    <source>
        <strain evidence="16">MT8872</strain>
    </source>
</reference>
<dbReference type="GO" id="GO:0042391">
    <property type="term" value="P:regulation of membrane potential"/>
    <property type="evidence" value="ECO:0007669"/>
    <property type="project" value="UniProtKB-ARBA"/>
</dbReference>
<feature type="signal peptide" evidence="13">
    <location>
        <begin position="1"/>
        <end position="19"/>
    </location>
</feature>
<dbReference type="AlphaFoldDB" id="A0A7E4UQN8"/>
<dbReference type="GO" id="GO:0006680">
    <property type="term" value="P:glucosylceramide catabolic process"/>
    <property type="evidence" value="ECO:0007669"/>
    <property type="project" value="TreeGrafter"/>
</dbReference>
<dbReference type="Gene3D" id="3.20.20.80">
    <property type="entry name" value="Glycosidases"/>
    <property type="match status" value="1"/>
</dbReference>
<dbReference type="GO" id="GO:0006914">
    <property type="term" value="P:autophagy"/>
    <property type="evidence" value="ECO:0007669"/>
    <property type="project" value="UniProtKB-ARBA"/>
</dbReference>
<evidence type="ECO:0000313" key="17">
    <source>
        <dbReference type="WBParaSite" id="Pan_g11635.t1"/>
    </source>
</evidence>
<evidence type="ECO:0000259" key="14">
    <source>
        <dbReference type="Pfam" id="PF02055"/>
    </source>
</evidence>
<evidence type="ECO:0000256" key="2">
    <source>
        <dbReference type="ARBA" id="ARBA00004760"/>
    </source>
</evidence>
<sequence length="519" mass="57870">MSRWTVLFCVLLAVCASAAVKTCVQKVTPGLSQRIQCVCNATYCDEFPPLGTLGDDDVAVYKSSIDGKRFERTTVKFGSTAARSAKTITVTLDDTVRYQHIIGFGAAFTDATGYNLNKLPQAVRDVAMNAYFGEGGIGYSTGRVPIASTDFSLTKYSYDDVAGDFALKNWNLTNEDFQYKIPYIKQAQNLTNGEIKLFSTPWSAPGWMKTNNDMQGNGTIKGEVGGDYYQAFALYQYKFFEAYHNNGIDFWGLTVLNEPFSQGTWQIMTLSAQQEAAFLKNNLGPLLKNSSITKDIKIMIHDDQRDAIFNYSNTIISDPDAAKYVDGIAVHWYMDEQTSPTILTDVHNAHPDKFILPTEACTYAAKDMLGDWSRALQYSYDIITDLQNWATGWTDWNLVLDPQGGPNWVGNYVDAPLIINATTGEFYKQPIYYAMGHFSKFLQPLSQRVSLKIENYIATDYLEVVGFVTPDHHRVAILDNRQAAATYTINLVDAATNKTTSIDIEPRSIATIVWNSPSA</sequence>